<dbReference type="EMBL" id="MU856368">
    <property type="protein sequence ID" value="KAK3896854.1"/>
    <property type="molecule type" value="Genomic_DNA"/>
</dbReference>
<dbReference type="AlphaFoldDB" id="A0AAN6RND3"/>
<dbReference type="GO" id="GO:0003824">
    <property type="term" value="F:catalytic activity"/>
    <property type="evidence" value="ECO:0007669"/>
    <property type="project" value="InterPro"/>
</dbReference>
<evidence type="ECO:0000313" key="2">
    <source>
        <dbReference type="Proteomes" id="UP001303889"/>
    </source>
</evidence>
<reference evidence="1" key="2">
    <citation type="submission" date="2023-05" db="EMBL/GenBank/DDBJ databases">
        <authorList>
            <consortium name="Lawrence Berkeley National Laboratory"/>
            <person name="Steindorff A."/>
            <person name="Hensen N."/>
            <person name="Bonometti L."/>
            <person name="Westerberg I."/>
            <person name="Brannstrom I.O."/>
            <person name="Guillou S."/>
            <person name="Cros-Aarteil S."/>
            <person name="Calhoun S."/>
            <person name="Haridas S."/>
            <person name="Kuo A."/>
            <person name="Mondo S."/>
            <person name="Pangilinan J."/>
            <person name="Riley R."/>
            <person name="Labutti K."/>
            <person name="Andreopoulos B."/>
            <person name="Lipzen A."/>
            <person name="Chen C."/>
            <person name="Yanf M."/>
            <person name="Daum C."/>
            <person name="Ng V."/>
            <person name="Clum A."/>
            <person name="Ohm R."/>
            <person name="Martin F."/>
            <person name="Silar P."/>
            <person name="Natvig D."/>
            <person name="Lalanne C."/>
            <person name="Gautier V."/>
            <person name="Ament-Velasquez S.L."/>
            <person name="Kruys A."/>
            <person name="Hutchinson M.I."/>
            <person name="Powell A.J."/>
            <person name="Barry K."/>
            <person name="Miller A.N."/>
            <person name="Grigoriev I.V."/>
            <person name="Debuchy R."/>
            <person name="Gladieux P."/>
            <person name="Thoren M.H."/>
            <person name="Johannesson H."/>
        </authorList>
    </citation>
    <scope>NUCLEOTIDE SEQUENCE</scope>
    <source>
        <strain evidence="1">CBS 103.79</strain>
    </source>
</reference>
<comment type="caution">
    <text evidence="1">The sequence shown here is derived from an EMBL/GenBank/DDBJ whole genome shotgun (WGS) entry which is preliminary data.</text>
</comment>
<dbReference type="GO" id="GO:0009116">
    <property type="term" value="P:nucleoside metabolic process"/>
    <property type="evidence" value="ECO:0007669"/>
    <property type="project" value="InterPro"/>
</dbReference>
<proteinExistence type="predicted"/>
<protein>
    <submittedName>
        <fullName evidence="1">Uncharacterized protein</fullName>
    </submittedName>
</protein>
<reference evidence="1" key="1">
    <citation type="journal article" date="2023" name="Mol. Phylogenet. Evol.">
        <title>Genome-scale phylogeny and comparative genomics of the fungal order Sordariales.</title>
        <authorList>
            <person name="Hensen N."/>
            <person name="Bonometti L."/>
            <person name="Westerberg I."/>
            <person name="Brannstrom I.O."/>
            <person name="Guillou S."/>
            <person name="Cros-Aarteil S."/>
            <person name="Calhoun S."/>
            <person name="Haridas S."/>
            <person name="Kuo A."/>
            <person name="Mondo S."/>
            <person name="Pangilinan J."/>
            <person name="Riley R."/>
            <person name="LaButti K."/>
            <person name="Andreopoulos B."/>
            <person name="Lipzen A."/>
            <person name="Chen C."/>
            <person name="Yan M."/>
            <person name="Daum C."/>
            <person name="Ng V."/>
            <person name="Clum A."/>
            <person name="Steindorff A."/>
            <person name="Ohm R.A."/>
            <person name="Martin F."/>
            <person name="Silar P."/>
            <person name="Natvig D.O."/>
            <person name="Lalanne C."/>
            <person name="Gautier V."/>
            <person name="Ament-Velasquez S.L."/>
            <person name="Kruys A."/>
            <person name="Hutchinson M.I."/>
            <person name="Powell A.J."/>
            <person name="Barry K."/>
            <person name="Miller A.N."/>
            <person name="Grigoriev I.V."/>
            <person name="Debuchy R."/>
            <person name="Gladieux P."/>
            <person name="Hiltunen Thoren M."/>
            <person name="Johannesson H."/>
        </authorList>
    </citation>
    <scope>NUCLEOTIDE SEQUENCE</scope>
    <source>
        <strain evidence="1">CBS 103.79</strain>
    </source>
</reference>
<accession>A0AAN6RND3</accession>
<evidence type="ECO:0000313" key="1">
    <source>
        <dbReference type="EMBL" id="KAK3896854.1"/>
    </source>
</evidence>
<feature type="non-terminal residue" evidence="1">
    <location>
        <position position="53"/>
    </location>
</feature>
<dbReference type="Proteomes" id="UP001303889">
    <property type="component" value="Unassembled WGS sequence"/>
</dbReference>
<dbReference type="Gene3D" id="3.40.50.1580">
    <property type="entry name" value="Nucleoside phosphorylase domain"/>
    <property type="match status" value="1"/>
</dbReference>
<dbReference type="InterPro" id="IPR035994">
    <property type="entry name" value="Nucleoside_phosphorylase_sf"/>
</dbReference>
<gene>
    <name evidence="1" type="ORF">C8A05DRAFT_39596</name>
</gene>
<name>A0AAN6RND3_9PEZI</name>
<sequence length="53" mass="5204">MPGMGTASVAAAVAANCRASFPNIKLALIVGVCGVDGQPAVHLSLIVPSDTVI</sequence>
<keyword evidence="2" id="KW-1185">Reference proteome</keyword>
<organism evidence="1 2">
    <name type="scientific">Staphylotrichum tortipilum</name>
    <dbReference type="NCBI Taxonomy" id="2831512"/>
    <lineage>
        <taxon>Eukaryota</taxon>
        <taxon>Fungi</taxon>
        <taxon>Dikarya</taxon>
        <taxon>Ascomycota</taxon>
        <taxon>Pezizomycotina</taxon>
        <taxon>Sordariomycetes</taxon>
        <taxon>Sordariomycetidae</taxon>
        <taxon>Sordariales</taxon>
        <taxon>Chaetomiaceae</taxon>
        <taxon>Staphylotrichum</taxon>
    </lineage>
</organism>